<dbReference type="EMBL" id="LS991949">
    <property type="protein sequence ID" value="SYV90737.1"/>
    <property type="molecule type" value="Genomic_DNA"/>
</dbReference>
<feature type="region of interest" description="Disordered" evidence="1">
    <location>
        <begin position="1"/>
        <end position="47"/>
    </location>
</feature>
<sequence length="84" mass="9770">MLRNVNMNSISSERTNIKTLNDQTKISNIFNRGNNSNQDSSDPDNITPSIDVLKLADSIFKMLYEQYKQVESKPFKDKIQTEQW</sequence>
<feature type="compositionally biased region" description="Low complexity" evidence="1">
    <location>
        <begin position="34"/>
        <end position="45"/>
    </location>
</feature>
<feature type="non-terminal residue" evidence="2">
    <location>
        <position position="84"/>
    </location>
</feature>
<proteinExistence type="predicted"/>
<evidence type="ECO:0000313" key="2">
    <source>
        <dbReference type="EMBL" id="SYV90737.1"/>
    </source>
</evidence>
<accession>A0A3B0P389</accession>
<protein>
    <submittedName>
        <fullName evidence="2">Uncharacterized protein</fullName>
    </submittedName>
</protein>
<dbReference type="AlphaFoldDB" id="A0A3B0P389"/>
<name>A0A3B0P389_9BACT</name>
<evidence type="ECO:0000313" key="3">
    <source>
        <dbReference type="Proteomes" id="UP000259864"/>
    </source>
</evidence>
<dbReference type="KEGG" id="mala:NCTC10135_01262"/>
<dbReference type="Proteomes" id="UP000259864">
    <property type="component" value="Chromosome 1"/>
</dbReference>
<evidence type="ECO:0000256" key="1">
    <source>
        <dbReference type="SAM" id="MobiDB-lite"/>
    </source>
</evidence>
<gene>
    <name evidence="2" type="ORF">NCTC10135_01262</name>
</gene>
<organism evidence="2 3">
    <name type="scientific">Metamycoplasma alkalescens</name>
    <dbReference type="NCBI Taxonomy" id="45363"/>
    <lineage>
        <taxon>Bacteria</taxon>
        <taxon>Bacillati</taxon>
        <taxon>Mycoplasmatota</taxon>
        <taxon>Mycoplasmoidales</taxon>
        <taxon>Metamycoplasmataceae</taxon>
        <taxon>Metamycoplasma</taxon>
    </lineage>
</organism>
<feature type="compositionally biased region" description="Polar residues" evidence="1">
    <location>
        <begin position="1"/>
        <end position="33"/>
    </location>
</feature>
<reference evidence="3" key="1">
    <citation type="submission" date="2018-06" db="EMBL/GenBank/DDBJ databases">
        <authorList>
            <consortium name="Pathogen Informatics"/>
        </authorList>
    </citation>
    <scope>NUCLEOTIDE SEQUENCE [LARGE SCALE GENOMIC DNA]</scope>
    <source>
        <strain evidence="3">NCTC10135</strain>
    </source>
</reference>